<accession>A0A6A5GI83</accession>
<feature type="transmembrane region" description="Helical" evidence="1">
    <location>
        <begin position="190"/>
        <end position="215"/>
    </location>
</feature>
<feature type="transmembrane region" description="Helical" evidence="1">
    <location>
        <begin position="120"/>
        <end position="142"/>
    </location>
</feature>
<keyword evidence="1" id="KW-1133">Transmembrane helix</keyword>
<evidence type="ECO:0008006" key="4">
    <source>
        <dbReference type="Google" id="ProtNLM"/>
    </source>
</evidence>
<evidence type="ECO:0000313" key="2">
    <source>
        <dbReference type="EMBL" id="KAF1754265.1"/>
    </source>
</evidence>
<name>A0A6A5GI83_CAERE</name>
<feature type="transmembrane region" description="Helical" evidence="1">
    <location>
        <begin position="236"/>
        <end position="264"/>
    </location>
</feature>
<dbReference type="AlphaFoldDB" id="A0A6A5GI83"/>
<dbReference type="CTD" id="9808682"/>
<dbReference type="GO" id="GO:0005886">
    <property type="term" value="C:plasma membrane"/>
    <property type="evidence" value="ECO:0007669"/>
    <property type="project" value="TreeGrafter"/>
</dbReference>
<gene>
    <name evidence="2" type="ORF">GCK72_020825</name>
</gene>
<protein>
    <recommendedName>
        <fullName evidence="4">Seven TM Receptor</fullName>
    </recommendedName>
</protein>
<evidence type="ECO:0000313" key="3">
    <source>
        <dbReference type="Proteomes" id="UP000483820"/>
    </source>
</evidence>
<dbReference type="GO" id="GO:0038022">
    <property type="term" value="F:G protein-coupled olfactory receptor activity"/>
    <property type="evidence" value="ECO:0007669"/>
    <property type="project" value="TreeGrafter"/>
</dbReference>
<dbReference type="Pfam" id="PF10326">
    <property type="entry name" value="7TM_GPCR_Str"/>
    <property type="match status" value="1"/>
</dbReference>
<evidence type="ECO:0000256" key="1">
    <source>
        <dbReference type="SAM" id="Phobius"/>
    </source>
</evidence>
<dbReference type="SUPFAM" id="SSF81321">
    <property type="entry name" value="Family A G protein-coupled receptor-like"/>
    <property type="match status" value="1"/>
</dbReference>
<dbReference type="EMBL" id="WUAV01000005">
    <property type="protein sequence ID" value="KAF1754265.1"/>
    <property type="molecule type" value="Genomic_DNA"/>
</dbReference>
<dbReference type="PANTHER" id="PTHR22943">
    <property type="entry name" value="7-TRANSMEMBRANE DOMAIN RECEPTOR C.ELEGANS"/>
    <property type="match status" value="1"/>
</dbReference>
<dbReference type="GeneID" id="9808682"/>
<reference evidence="2 3" key="1">
    <citation type="submission" date="2019-12" db="EMBL/GenBank/DDBJ databases">
        <title>Chromosome-level assembly of the Caenorhabditis remanei genome.</title>
        <authorList>
            <person name="Teterina A.A."/>
            <person name="Willis J.H."/>
            <person name="Phillips P.C."/>
        </authorList>
    </citation>
    <scope>NUCLEOTIDE SEQUENCE [LARGE SCALE GENOMIC DNA]</scope>
    <source>
        <strain evidence="2 3">PX506</strain>
        <tissue evidence="2">Whole organism</tissue>
    </source>
</reference>
<feature type="transmembrane region" description="Helical" evidence="1">
    <location>
        <begin position="75"/>
        <end position="100"/>
    </location>
</feature>
<keyword evidence="1" id="KW-0812">Transmembrane</keyword>
<organism evidence="2 3">
    <name type="scientific">Caenorhabditis remanei</name>
    <name type="common">Caenorhabditis vulgaris</name>
    <dbReference type="NCBI Taxonomy" id="31234"/>
    <lineage>
        <taxon>Eukaryota</taxon>
        <taxon>Metazoa</taxon>
        <taxon>Ecdysozoa</taxon>
        <taxon>Nematoda</taxon>
        <taxon>Chromadorea</taxon>
        <taxon>Rhabditida</taxon>
        <taxon>Rhabditina</taxon>
        <taxon>Rhabditomorpha</taxon>
        <taxon>Rhabditoidea</taxon>
        <taxon>Rhabditidae</taxon>
        <taxon>Peloderinae</taxon>
        <taxon>Caenorhabditis</taxon>
    </lineage>
</organism>
<dbReference type="InterPro" id="IPR019428">
    <property type="entry name" value="7TM_GPCR_serpentine_rcpt_Str"/>
</dbReference>
<dbReference type="Gene3D" id="1.20.1070.10">
    <property type="entry name" value="Rhodopsin 7-helix transmembrane proteins"/>
    <property type="match status" value="1"/>
</dbReference>
<dbReference type="GO" id="GO:0042048">
    <property type="term" value="P:olfactory behavior"/>
    <property type="evidence" value="ECO:0007669"/>
    <property type="project" value="TreeGrafter"/>
</dbReference>
<keyword evidence="1" id="KW-0472">Membrane</keyword>
<dbReference type="RefSeq" id="XP_053582733.1">
    <property type="nucleotide sequence ID" value="XM_053733820.1"/>
</dbReference>
<sequence length="341" mass="38510">MANCHKIVKKIWFLQVYYDVICSILNCVWCGGDTGSTGEVSQVEIIFFLKFQTTHTYGKCILWYVDSFLKYEKSIALVLAGLYCASFVLCISQLATHFIYRYIAICRPEDLSQLQGVRLLRLYILPIIFSIVWYFVVTVLVAPTARKDEYMRESINEAYGEDISRLSYLGVLYFYKNESSGKTVIGWPDFTFSACACGIMQTCIITMVICGWKTCRKLGSLEGSMSKKTKELNVQLFRTLVLQTLIPLCTMFAPLGIVIVLPMFSITVGKLENIPSLYAGFYPALDALVVIFMTRDFRNTVLCRKAEVSIITPATQNPSNYVNGDQHGNQFLRSGRHTGPG</sequence>
<feature type="transmembrane region" description="Helical" evidence="1">
    <location>
        <begin position="276"/>
        <end position="294"/>
    </location>
</feature>
<dbReference type="Proteomes" id="UP000483820">
    <property type="component" value="Chromosome V"/>
</dbReference>
<dbReference type="PANTHER" id="PTHR22943:SF242">
    <property type="entry name" value="SEVEN TM RECEPTOR"/>
    <property type="match status" value="1"/>
</dbReference>
<comment type="caution">
    <text evidence="2">The sequence shown here is derived from an EMBL/GenBank/DDBJ whole genome shotgun (WGS) entry which is preliminary data.</text>
</comment>
<proteinExistence type="predicted"/>
<dbReference type="KEGG" id="crq:GCK72_020825"/>